<organism evidence="3 4">
    <name type="scientific">Symbiodinium pilosum</name>
    <name type="common">Dinoflagellate</name>
    <dbReference type="NCBI Taxonomy" id="2952"/>
    <lineage>
        <taxon>Eukaryota</taxon>
        <taxon>Sar</taxon>
        <taxon>Alveolata</taxon>
        <taxon>Dinophyceae</taxon>
        <taxon>Suessiales</taxon>
        <taxon>Symbiodiniaceae</taxon>
        <taxon>Symbiodinium</taxon>
    </lineage>
</organism>
<sequence>LGLMIFLAFAPTVLINIFSMLFNFKSEVWNQRELQNWYFWFLVFFVIMVTVVGQDFVTFVSDVAKDPMSFPLLLADKMPSSTHYYLNFLGLQWVSHAMNLTRYIQVSKFVAFSKVWNEDDARKLSEPEDQDYYGMGSRSARFTTNLLIAIIFGTISPLMNVMAW</sequence>
<gene>
    <name evidence="3" type="primary">SPO75</name>
    <name evidence="3" type="ORF">SPIL2461_LOCUS1594</name>
</gene>
<feature type="transmembrane region" description="Helical" evidence="1">
    <location>
        <begin position="142"/>
        <end position="163"/>
    </location>
</feature>
<feature type="transmembrane region" description="Helical" evidence="1">
    <location>
        <begin position="37"/>
        <end position="64"/>
    </location>
</feature>
<name>A0A812IZ39_SYMPI</name>
<feature type="non-terminal residue" evidence="3">
    <location>
        <position position="164"/>
    </location>
</feature>
<feature type="transmembrane region" description="Helical" evidence="1">
    <location>
        <begin position="6"/>
        <end position="25"/>
    </location>
</feature>
<keyword evidence="1" id="KW-0812">Transmembrane</keyword>
<reference evidence="3" key="1">
    <citation type="submission" date="2021-02" db="EMBL/GenBank/DDBJ databases">
        <authorList>
            <person name="Dougan E. K."/>
            <person name="Rhodes N."/>
            <person name="Thang M."/>
            <person name="Chan C."/>
        </authorList>
    </citation>
    <scope>NUCLEOTIDE SEQUENCE</scope>
</reference>
<comment type="caution">
    <text evidence="3">The sequence shown here is derived from an EMBL/GenBank/DDBJ whole genome shotgun (WGS) entry which is preliminary data.</text>
</comment>
<evidence type="ECO:0000259" key="2">
    <source>
        <dbReference type="Pfam" id="PF02714"/>
    </source>
</evidence>
<dbReference type="OrthoDB" id="7933078at2759"/>
<evidence type="ECO:0000256" key="1">
    <source>
        <dbReference type="SAM" id="Phobius"/>
    </source>
</evidence>
<evidence type="ECO:0000313" key="3">
    <source>
        <dbReference type="EMBL" id="CAE7194042.1"/>
    </source>
</evidence>
<accession>A0A812IZ39</accession>
<dbReference type="GO" id="GO:0016020">
    <property type="term" value="C:membrane"/>
    <property type="evidence" value="ECO:0007669"/>
    <property type="project" value="InterPro"/>
</dbReference>
<dbReference type="EMBL" id="CAJNIZ010001558">
    <property type="protein sequence ID" value="CAE7194042.1"/>
    <property type="molecule type" value="Genomic_DNA"/>
</dbReference>
<dbReference type="AlphaFoldDB" id="A0A812IZ39"/>
<feature type="domain" description="CSC1/OSCA1-like 7TM region" evidence="2">
    <location>
        <begin position="3"/>
        <end position="162"/>
    </location>
</feature>
<proteinExistence type="predicted"/>
<dbReference type="InterPro" id="IPR003864">
    <property type="entry name" value="CSC1/OSCA1-like_7TM"/>
</dbReference>
<feature type="non-terminal residue" evidence="3">
    <location>
        <position position="1"/>
    </location>
</feature>
<dbReference type="Proteomes" id="UP000649617">
    <property type="component" value="Unassembled WGS sequence"/>
</dbReference>
<keyword evidence="1" id="KW-0472">Membrane</keyword>
<keyword evidence="4" id="KW-1185">Reference proteome</keyword>
<evidence type="ECO:0000313" key="4">
    <source>
        <dbReference type="Proteomes" id="UP000649617"/>
    </source>
</evidence>
<dbReference type="Pfam" id="PF02714">
    <property type="entry name" value="RSN1_7TM"/>
    <property type="match status" value="1"/>
</dbReference>
<keyword evidence="1" id="KW-1133">Transmembrane helix</keyword>
<protein>
    <submittedName>
        <fullName evidence="3">SPO75 protein</fullName>
    </submittedName>
</protein>